<evidence type="ECO:0000256" key="3">
    <source>
        <dbReference type="ARBA" id="ARBA00022691"/>
    </source>
</evidence>
<evidence type="ECO:0000313" key="8">
    <source>
        <dbReference type="Proteomes" id="UP000436181"/>
    </source>
</evidence>
<evidence type="ECO:0000313" key="7">
    <source>
        <dbReference type="EMBL" id="KAB3523669.1"/>
    </source>
</evidence>
<evidence type="ECO:0000256" key="6">
    <source>
        <dbReference type="SAM" id="MobiDB-lite"/>
    </source>
</evidence>
<dbReference type="InterPro" id="IPR029063">
    <property type="entry name" value="SAM-dependent_MTases_sf"/>
</dbReference>
<gene>
    <name evidence="7" type="ORF">F8377_04580</name>
</gene>
<dbReference type="PANTHER" id="PTHR11061:SF30">
    <property type="entry name" value="TRNA (URACIL(54)-C(5))-METHYLTRANSFERASE"/>
    <property type="match status" value="1"/>
</dbReference>
<accession>A0ABQ6VGX9</accession>
<organism evidence="7 8">
    <name type="scientific">Corynebacterium zhongnanshanii</name>
    <dbReference type="NCBI Taxonomy" id="2768834"/>
    <lineage>
        <taxon>Bacteria</taxon>
        <taxon>Bacillati</taxon>
        <taxon>Actinomycetota</taxon>
        <taxon>Actinomycetes</taxon>
        <taxon>Mycobacteriales</taxon>
        <taxon>Corynebacteriaceae</taxon>
        <taxon>Corynebacterium</taxon>
    </lineage>
</organism>
<keyword evidence="2 4" id="KW-0808">Transferase</keyword>
<keyword evidence="3 4" id="KW-0949">S-adenosyl-L-methionine</keyword>
<dbReference type="PROSITE" id="PS01230">
    <property type="entry name" value="TRMA_1"/>
    <property type="match status" value="1"/>
</dbReference>
<protein>
    <submittedName>
        <fullName evidence="7">Class I SAM-dependent RNA methyltransferase</fullName>
    </submittedName>
</protein>
<dbReference type="GO" id="GO:0008168">
    <property type="term" value="F:methyltransferase activity"/>
    <property type="evidence" value="ECO:0007669"/>
    <property type="project" value="UniProtKB-KW"/>
</dbReference>
<comment type="similarity">
    <text evidence="4">Belongs to the class I-like SAM-binding methyltransferase superfamily. RNA M5U methyltransferase family.</text>
</comment>
<sequence length="469" mass="50530">MVNASQDTLVVDTDNPAHGGTTVARHNGQVIFVAGALPGERGVRVELDPQSKKKSFRTGRAVSIEHPSPHRVAHRCEAAARGAGCCDLDIVDSLGSLEFKTRVVRDQLERIGRLDVASLENAGRWHSTALHPSTGWRKKVRLGVDRKGRIGTRVRGSRDIIPLAEAVCAQLHPTLVTGLADQLERLQAAETFTPGADLVVAVGDDATEDTPAPARSIIEVSDAQRTNPRRQARTKRRGSGGRHRSRAAATRRVLEGPQSIERHVRVGTEDLVWEIPGDSFWQGHENATQYYADWIARHIPRVESTSVNETAVAWDLYGGAGVFGAVLSDIVPCGVVEVVDIASAATRSGEQALGRLVADGRVRFTPGDVATVVPTLCGADVDHELVAAVLDPPRGGAGARVIEAIAAAHPRHVVHIGCDPATAARDLRAWEEQGYEVRDLEVVDAFALTHHVELLAYLTPKVTERGPRD</sequence>
<evidence type="ECO:0000256" key="1">
    <source>
        <dbReference type="ARBA" id="ARBA00022603"/>
    </source>
</evidence>
<keyword evidence="8" id="KW-1185">Reference proteome</keyword>
<feature type="binding site" evidence="4">
    <location>
        <position position="317"/>
    </location>
    <ligand>
        <name>S-adenosyl-L-methionine</name>
        <dbReference type="ChEBI" id="CHEBI:59789"/>
    </ligand>
</feature>
<feature type="binding site" evidence="4">
    <location>
        <position position="391"/>
    </location>
    <ligand>
        <name>S-adenosyl-L-methionine</name>
        <dbReference type="ChEBI" id="CHEBI:59789"/>
    </ligand>
</feature>
<feature type="compositionally biased region" description="Basic residues" evidence="6">
    <location>
        <begin position="227"/>
        <end position="246"/>
    </location>
</feature>
<name>A0ABQ6VGX9_9CORY</name>
<feature type="region of interest" description="Disordered" evidence="6">
    <location>
        <begin position="1"/>
        <end position="21"/>
    </location>
</feature>
<dbReference type="PANTHER" id="PTHR11061">
    <property type="entry name" value="RNA M5U METHYLTRANSFERASE"/>
    <property type="match status" value="1"/>
</dbReference>
<dbReference type="PROSITE" id="PS51687">
    <property type="entry name" value="SAM_MT_RNA_M5U"/>
    <property type="match status" value="1"/>
</dbReference>
<reference evidence="7 8" key="1">
    <citation type="submission" date="2019-10" db="EMBL/GenBank/DDBJ databases">
        <title>Corynebacterium sp novel species isolated from the respiratory tract of Marmot.</title>
        <authorList>
            <person name="Zhang G."/>
        </authorList>
    </citation>
    <scope>NUCLEOTIDE SEQUENCE [LARGE SCALE GENOMIC DNA]</scope>
    <source>
        <strain evidence="7 8">336</strain>
    </source>
</reference>
<dbReference type="InterPro" id="IPR012340">
    <property type="entry name" value="NA-bd_OB-fold"/>
</dbReference>
<dbReference type="GO" id="GO:0032259">
    <property type="term" value="P:methylation"/>
    <property type="evidence" value="ECO:0007669"/>
    <property type="project" value="UniProtKB-KW"/>
</dbReference>
<dbReference type="InterPro" id="IPR010280">
    <property type="entry name" value="U5_MeTrfase_fam"/>
</dbReference>
<evidence type="ECO:0000256" key="4">
    <source>
        <dbReference type="PROSITE-ProRule" id="PRU01024"/>
    </source>
</evidence>
<dbReference type="Proteomes" id="UP000436181">
    <property type="component" value="Unassembled WGS sequence"/>
</dbReference>
<keyword evidence="1 4" id="KW-0489">Methyltransferase</keyword>
<evidence type="ECO:0000256" key="2">
    <source>
        <dbReference type="ARBA" id="ARBA00022679"/>
    </source>
</evidence>
<dbReference type="Gene3D" id="3.40.50.150">
    <property type="entry name" value="Vaccinia Virus protein VP39"/>
    <property type="match status" value="1"/>
</dbReference>
<dbReference type="Gene3D" id="2.40.50.1070">
    <property type="match status" value="1"/>
</dbReference>
<feature type="active site" evidence="5">
    <location>
        <position position="418"/>
    </location>
</feature>
<feature type="active site" description="Nucleophile" evidence="4">
    <location>
        <position position="418"/>
    </location>
</feature>
<evidence type="ECO:0000256" key="5">
    <source>
        <dbReference type="PROSITE-ProRule" id="PRU10015"/>
    </source>
</evidence>
<dbReference type="SUPFAM" id="SSF53335">
    <property type="entry name" value="S-adenosyl-L-methionine-dependent methyltransferases"/>
    <property type="match status" value="1"/>
</dbReference>
<feature type="binding site" evidence="4">
    <location>
        <position position="340"/>
    </location>
    <ligand>
        <name>S-adenosyl-L-methionine</name>
        <dbReference type="ChEBI" id="CHEBI:59789"/>
    </ligand>
</feature>
<feature type="binding site" evidence="4">
    <location>
        <position position="282"/>
    </location>
    <ligand>
        <name>S-adenosyl-L-methionine</name>
        <dbReference type="ChEBI" id="CHEBI:59789"/>
    </ligand>
</feature>
<dbReference type="InterPro" id="IPR030390">
    <property type="entry name" value="MeTrfase_TrmA_AS"/>
</dbReference>
<dbReference type="Gene3D" id="2.40.50.140">
    <property type="entry name" value="Nucleic acid-binding proteins"/>
    <property type="match status" value="1"/>
</dbReference>
<feature type="region of interest" description="Disordered" evidence="6">
    <location>
        <begin position="206"/>
        <end position="251"/>
    </location>
</feature>
<dbReference type="SUPFAM" id="SSF50249">
    <property type="entry name" value="Nucleic acid-binding proteins"/>
    <property type="match status" value="1"/>
</dbReference>
<proteinExistence type="inferred from homology"/>
<comment type="caution">
    <text evidence="7">The sequence shown here is derived from an EMBL/GenBank/DDBJ whole genome shotgun (WGS) entry which is preliminary data.</text>
</comment>
<dbReference type="EMBL" id="WBZJ01000001">
    <property type="protein sequence ID" value="KAB3523669.1"/>
    <property type="molecule type" value="Genomic_DNA"/>
</dbReference>